<dbReference type="GO" id="GO:0038023">
    <property type="term" value="F:signaling receptor activity"/>
    <property type="evidence" value="ECO:0007669"/>
    <property type="project" value="UniProtKB-ARBA"/>
</dbReference>
<keyword evidence="2" id="KW-1003">Cell membrane</keyword>
<dbReference type="Proteomes" id="UP000887116">
    <property type="component" value="Unassembled WGS sequence"/>
</dbReference>
<dbReference type="InterPro" id="IPR013604">
    <property type="entry name" value="7TM_chemorcpt"/>
</dbReference>
<proteinExistence type="predicted"/>
<accession>A0A8X6FAZ4</accession>
<evidence type="ECO:0000313" key="9">
    <source>
        <dbReference type="Proteomes" id="UP000887116"/>
    </source>
</evidence>
<comment type="subcellular location">
    <subcellularLocation>
        <location evidence="1">Cell membrane</location>
        <topology evidence="1">Multi-pass membrane protein</topology>
    </subcellularLocation>
</comment>
<sequence>MKPQFAWSNSRSQKSPAAFSEFKLITLFLRLSGISISALQQPSSPWSILYTGLSASIWIISFAFITSEILFCGATNYVETSVVTFNIFVLVSSCVLWVIVQRRSRQFVQLLEDVADTHACVSKKWNLNLRKIIIVLFAYICFIPFVTSLPSLITVQEDSLRFYLHCYLYGTKLTSFGRFGKITLLFTFLTVENFLHFFFPNVVVVLIFFLCECQNQTVASYSEKLPRRLMVDKNNANVDKMVWLYGKLRKDFVNLRDLTSLPISLILTQKFLTLFFSLTVLLSKNTKSIFVEIIESTCYIANAILGLILIIVSASKIQETHSKIREQCLDASLRLPRDSKSLELLYLLKSFVEREDLTMTAAGIVLLKRSLFLKLGASMITYGVIIVQLDSAKKN</sequence>
<dbReference type="GO" id="GO:0005886">
    <property type="term" value="C:plasma membrane"/>
    <property type="evidence" value="ECO:0007669"/>
    <property type="project" value="UniProtKB-SubCell"/>
</dbReference>
<gene>
    <name evidence="8" type="primary">AVEN_15970_1</name>
    <name evidence="8" type="ORF">TNCT_105381</name>
</gene>
<feature type="transmembrane region" description="Helical" evidence="7">
    <location>
        <begin position="46"/>
        <end position="65"/>
    </location>
</feature>
<evidence type="ECO:0000256" key="3">
    <source>
        <dbReference type="ARBA" id="ARBA00022692"/>
    </source>
</evidence>
<organism evidence="8 9">
    <name type="scientific">Trichonephila clavata</name>
    <name type="common">Joro spider</name>
    <name type="synonym">Nephila clavata</name>
    <dbReference type="NCBI Taxonomy" id="2740835"/>
    <lineage>
        <taxon>Eukaryota</taxon>
        <taxon>Metazoa</taxon>
        <taxon>Ecdysozoa</taxon>
        <taxon>Arthropoda</taxon>
        <taxon>Chelicerata</taxon>
        <taxon>Arachnida</taxon>
        <taxon>Araneae</taxon>
        <taxon>Araneomorphae</taxon>
        <taxon>Entelegynae</taxon>
        <taxon>Araneoidea</taxon>
        <taxon>Nephilidae</taxon>
        <taxon>Trichonephila</taxon>
    </lineage>
</organism>
<feature type="transmembrane region" description="Helical" evidence="7">
    <location>
        <begin position="258"/>
        <end position="281"/>
    </location>
</feature>
<keyword evidence="5 7" id="KW-0472">Membrane</keyword>
<feature type="transmembrane region" description="Helical" evidence="7">
    <location>
        <begin position="293"/>
        <end position="315"/>
    </location>
</feature>
<evidence type="ECO:0000256" key="1">
    <source>
        <dbReference type="ARBA" id="ARBA00004651"/>
    </source>
</evidence>
<dbReference type="EMBL" id="BMAO01011546">
    <property type="protein sequence ID" value="GFQ74546.1"/>
    <property type="molecule type" value="Genomic_DNA"/>
</dbReference>
<comment type="caution">
    <text evidence="8">The sequence shown here is derived from an EMBL/GenBank/DDBJ whole genome shotgun (WGS) entry which is preliminary data.</text>
</comment>
<evidence type="ECO:0000256" key="7">
    <source>
        <dbReference type="SAM" id="Phobius"/>
    </source>
</evidence>
<feature type="transmembrane region" description="Helical" evidence="7">
    <location>
        <begin position="77"/>
        <end position="100"/>
    </location>
</feature>
<feature type="transmembrane region" description="Helical" evidence="7">
    <location>
        <begin position="132"/>
        <end position="153"/>
    </location>
</feature>
<reference evidence="8" key="1">
    <citation type="submission" date="2020-07" db="EMBL/GenBank/DDBJ databases">
        <title>Multicomponent nature underlies the extraordinary mechanical properties of spider dragline silk.</title>
        <authorList>
            <person name="Kono N."/>
            <person name="Nakamura H."/>
            <person name="Mori M."/>
            <person name="Yoshida Y."/>
            <person name="Ohtoshi R."/>
            <person name="Malay A.D."/>
            <person name="Moran D.A.P."/>
            <person name="Tomita M."/>
            <person name="Numata K."/>
            <person name="Arakawa K."/>
        </authorList>
    </citation>
    <scope>NUCLEOTIDE SEQUENCE</scope>
</reference>
<name>A0A8X6FAZ4_TRICU</name>
<evidence type="ECO:0008006" key="10">
    <source>
        <dbReference type="Google" id="ProtNLM"/>
    </source>
</evidence>
<dbReference type="GO" id="GO:0051606">
    <property type="term" value="P:detection of stimulus"/>
    <property type="evidence" value="ECO:0007669"/>
    <property type="project" value="UniProtKB-ARBA"/>
</dbReference>
<dbReference type="PANTHER" id="PTHR21421">
    <property type="entry name" value="GUSTATORY RECEPTOR"/>
    <property type="match status" value="1"/>
</dbReference>
<dbReference type="Pfam" id="PF08395">
    <property type="entry name" value="7tm_7"/>
    <property type="match status" value="1"/>
</dbReference>
<keyword evidence="6" id="KW-0675">Receptor</keyword>
<dbReference type="PANTHER" id="PTHR21421:SF29">
    <property type="entry name" value="GUSTATORY RECEPTOR 5A FOR TREHALOSE-RELATED"/>
    <property type="match status" value="1"/>
</dbReference>
<feature type="transmembrane region" description="Helical" evidence="7">
    <location>
        <begin position="194"/>
        <end position="211"/>
    </location>
</feature>
<evidence type="ECO:0000256" key="4">
    <source>
        <dbReference type="ARBA" id="ARBA00022989"/>
    </source>
</evidence>
<evidence type="ECO:0000256" key="2">
    <source>
        <dbReference type="ARBA" id="ARBA00022475"/>
    </source>
</evidence>
<keyword evidence="9" id="KW-1185">Reference proteome</keyword>
<protein>
    <recommendedName>
        <fullName evidence="10">Gustatory receptor</fullName>
    </recommendedName>
</protein>
<keyword evidence="3 7" id="KW-0812">Transmembrane</keyword>
<keyword evidence="4 7" id="KW-1133">Transmembrane helix</keyword>
<dbReference type="GO" id="GO:0050909">
    <property type="term" value="P:sensory perception of taste"/>
    <property type="evidence" value="ECO:0007669"/>
    <property type="project" value="InterPro"/>
</dbReference>
<evidence type="ECO:0000256" key="5">
    <source>
        <dbReference type="ARBA" id="ARBA00023136"/>
    </source>
</evidence>
<evidence type="ECO:0000313" key="8">
    <source>
        <dbReference type="EMBL" id="GFQ74546.1"/>
    </source>
</evidence>
<evidence type="ECO:0000256" key="6">
    <source>
        <dbReference type="ARBA" id="ARBA00023170"/>
    </source>
</evidence>
<feature type="transmembrane region" description="Helical" evidence="7">
    <location>
        <begin position="371"/>
        <end position="389"/>
    </location>
</feature>
<dbReference type="OrthoDB" id="6424670at2759"/>
<dbReference type="AlphaFoldDB" id="A0A8X6FAZ4"/>